<feature type="compositionally biased region" description="Acidic residues" evidence="1">
    <location>
        <begin position="54"/>
        <end position="64"/>
    </location>
</feature>
<evidence type="ECO:0000256" key="1">
    <source>
        <dbReference type="SAM" id="MobiDB-lite"/>
    </source>
</evidence>
<reference evidence="2" key="1">
    <citation type="submission" date="2019-06" db="EMBL/GenBank/DDBJ databases">
        <authorList>
            <person name="Murdoch R.W."/>
            <person name="Fathepure B."/>
        </authorList>
    </citation>
    <scope>NUCLEOTIDE SEQUENCE</scope>
</reference>
<proteinExistence type="predicted"/>
<gene>
    <name evidence="2" type="ORF">KBTEX_03395</name>
</gene>
<organism evidence="2">
    <name type="scientific">uncultured organism</name>
    <dbReference type="NCBI Taxonomy" id="155900"/>
    <lineage>
        <taxon>unclassified sequences</taxon>
        <taxon>environmental samples</taxon>
    </lineage>
</organism>
<protein>
    <submittedName>
        <fullName evidence="2">Uncharacterized protein</fullName>
    </submittedName>
</protein>
<sequence length="64" mass="7014">MGRWRVVVRAHERDSAAAPVGEAGETVMSPFRDRGPRIRDLGHHCGRHQPLDAPDGDDETANAL</sequence>
<accession>A0A5B8RDX0</accession>
<evidence type="ECO:0000313" key="2">
    <source>
        <dbReference type="EMBL" id="QEA07050.1"/>
    </source>
</evidence>
<feature type="region of interest" description="Disordered" evidence="1">
    <location>
        <begin position="13"/>
        <end position="64"/>
    </location>
</feature>
<name>A0A5B8RDX0_9ZZZZ</name>
<dbReference type="AlphaFoldDB" id="A0A5B8RDX0"/>
<dbReference type="EMBL" id="MN079197">
    <property type="protein sequence ID" value="QEA07050.1"/>
    <property type="molecule type" value="Genomic_DNA"/>
</dbReference>
<feature type="compositionally biased region" description="Basic and acidic residues" evidence="1">
    <location>
        <begin position="31"/>
        <end position="43"/>
    </location>
</feature>